<dbReference type="GO" id="GO:0009277">
    <property type="term" value="C:fungal-type cell wall"/>
    <property type="evidence" value="ECO:0007669"/>
    <property type="project" value="TreeGrafter"/>
</dbReference>
<name>A0A9W8VM50_9HYPO</name>
<comment type="caution">
    <text evidence="6">The sequence shown here is derived from an EMBL/GenBank/DDBJ whole genome shotgun (WGS) entry which is preliminary data.</text>
</comment>
<feature type="chain" id="PRO_5040793935" description="Peptidase A1 domain-containing protein" evidence="4">
    <location>
        <begin position="19"/>
        <end position="855"/>
    </location>
</feature>
<dbReference type="Pfam" id="PF00026">
    <property type="entry name" value="Asp"/>
    <property type="match status" value="1"/>
</dbReference>
<dbReference type="EMBL" id="JAOQAZ010000002">
    <property type="protein sequence ID" value="KAJ4270382.1"/>
    <property type="molecule type" value="Genomic_DNA"/>
</dbReference>
<feature type="region of interest" description="Disordered" evidence="2">
    <location>
        <begin position="753"/>
        <end position="855"/>
    </location>
</feature>
<dbReference type="InterPro" id="IPR021109">
    <property type="entry name" value="Peptidase_aspartic_dom_sf"/>
</dbReference>
<dbReference type="PROSITE" id="PS51767">
    <property type="entry name" value="PEPTIDASE_A1"/>
    <property type="match status" value="1"/>
</dbReference>
<dbReference type="GO" id="GO:0006508">
    <property type="term" value="P:proteolysis"/>
    <property type="evidence" value="ECO:0007669"/>
    <property type="project" value="InterPro"/>
</dbReference>
<feature type="region of interest" description="Disordered" evidence="2">
    <location>
        <begin position="413"/>
        <end position="447"/>
    </location>
</feature>
<evidence type="ECO:0000256" key="1">
    <source>
        <dbReference type="ARBA" id="ARBA00007447"/>
    </source>
</evidence>
<evidence type="ECO:0000259" key="5">
    <source>
        <dbReference type="PROSITE" id="PS51767"/>
    </source>
</evidence>
<protein>
    <recommendedName>
        <fullName evidence="5">Peptidase A1 domain-containing protein</fullName>
    </recommendedName>
</protein>
<keyword evidence="4" id="KW-0732">Signal</keyword>
<dbReference type="Proteomes" id="UP001152049">
    <property type="component" value="Unassembled WGS sequence"/>
</dbReference>
<proteinExistence type="inferred from homology"/>
<comment type="similarity">
    <text evidence="1">Belongs to the peptidase A1 family.</text>
</comment>
<feature type="compositionally biased region" description="Polar residues" evidence="2">
    <location>
        <begin position="698"/>
        <end position="709"/>
    </location>
</feature>
<feature type="compositionally biased region" description="Polar residues" evidence="2">
    <location>
        <begin position="413"/>
        <end position="426"/>
    </location>
</feature>
<gene>
    <name evidence="6" type="ORF">NW762_002062</name>
</gene>
<feature type="compositionally biased region" description="Low complexity" evidence="2">
    <location>
        <begin position="717"/>
        <end position="727"/>
    </location>
</feature>
<feature type="domain" description="Peptidase A1" evidence="5">
    <location>
        <begin position="39"/>
        <end position="403"/>
    </location>
</feature>
<dbReference type="InterPro" id="IPR033121">
    <property type="entry name" value="PEPTIDASE_A1"/>
</dbReference>
<dbReference type="InterPro" id="IPR034164">
    <property type="entry name" value="Pepsin-like_dom"/>
</dbReference>
<dbReference type="Gene3D" id="2.40.70.10">
    <property type="entry name" value="Acid Proteases"/>
    <property type="match status" value="2"/>
</dbReference>
<dbReference type="CDD" id="cd05471">
    <property type="entry name" value="pepsin_like"/>
    <property type="match status" value="1"/>
</dbReference>
<dbReference type="GO" id="GO:0031505">
    <property type="term" value="P:fungal-type cell wall organization"/>
    <property type="evidence" value="ECO:0007669"/>
    <property type="project" value="TreeGrafter"/>
</dbReference>
<dbReference type="PANTHER" id="PTHR47965">
    <property type="entry name" value="ASPARTYL PROTEASE-RELATED"/>
    <property type="match status" value="1"/>
</dbReference>
<evidence type="ECO:0000313" key="6">
    <source>
        <dbReference type="EMBL" id="KAJ4270382.1"/>
    </source>
</evidence>
<evidence type="ECO:0000256" key="3">
    <source>
        <dbReference type="SAM" id="Phobius"/>
    </source>
</evidence>
<accession>A0A9W8VM50</accession>
<keyword evidence="3" id="KW-0812">Transmembrane</keyword>
<sequence length="855" mass="92689">MWSIILGSPFVFACIVEARKPGPILLPPSGWSGIDGNWSTISFSLGSNSQSIDVLVSTALSEFWAVGPGGCLPKEPHCSAARGGIYDPQESSDYTSLGTWQLGLSYLGYGGNGDYGRDLLSTKSPLNDQLTMDGALIAAINTTSYLSGLFGLGITQGNFNGTVAESPLTQAVSQYGLIPSYSFGFSAGAHYKNTPVSLTLGGVEPARFQQHNNVFTLTQDDNLERPLVRGIEISPTEGQDAPDFWDSQQMLLSQWNSSYNAIIDSTTPYLWLPEDVCDQFAQALNLTYNSTFDLYTISNDQYRQYTKDESFNLTFILSSFDDNDDFGDPYDVPGIVNITLPLRSFVGLLQYPFMQKTIKYGDPAIPYFMLRKAKNTTEYILGRSFLQESYLITKYDEGIFSIHQALFPDQPSSDAELSAIEQSDNSPYPPPHTSDSEEEEGGGGLSDGQVVGIGVGVGVGVFAVCVAAVAVWFCWRRKRRGSAESNSQSAEDQGLTTNTATRSPKSPLALLFSKILGRKDSAQDAEGNNNDREKVVEAPDTQIHEMSAPLPPAELDGDDHMSWNDDTEFGTDNSQNLSAYEVARRKMEKQLQGPVPSYTPPADGTEVPPEKAIYQPNPANGPPVAVALQLSPSASLKTTREGGTNSNTIPLPSPMTPHFDASGRAINAPSPLMATMPVSPTNDGSVSLPQSPLSPSSDNQTINSMTMGGSYSDRESNSPSNPSSNVPQQRTVQRTPIDPSKVVFLGALPTNARFSRHGAPQTASNQERQVSDDRLYGHGSIDSLGSDFTVEEERRSAEESTRRLDLGTNGPSVEAARDHLQTNPPDTARSQERINPGADLVHVPQPAEKRYSWEQ</sequence>
<evidence type="ECO:0000256" key="4">
    <source>
        <dbReference type="SAM" id="SignalP"/>
    </source>
</evidence>
<dbReference type="InterPro" id="IPR001461">
    <property type="entry name" value="Aspartic_peptidase_A1"/>
</dbReference>
<evidence type="ECO:0000313" key="7">
    <source>
        <dbReference type="Proteomes" id="UP001152049"/>
    </source>
</evidence>
<dbReference type="PANTHER" id="PTHR47965:SF101">
    <property type="entry name" value="HYPOTHETICAL ASPARTYL PROTEASE (EUROFUNG)-RELATED"/>
    <property type="match status" value="1"/>
</dbReference>
<reference evidence="6" key="1">
    <citation type="submission" date="2022-09" db="EMBL/GenBank/DDBJ databases">
        <title>Fusarium specimens isolated from Avocado Roots.</title>
        <authorList>
            <person name="Stajich J."/>
            <person name="Roper C."/>
            <person name="Heimlech-Rivalta G."/>
        </authorList>
    </citation>
    <scope>NUCLEOTIDE SEQUENCE</scope>
    <source>
        <strain evidence="6">CF00136</strain>
    </source>
</reference>
<dbReference type="OrthoDB" id="5233646at2759"/>
<keyword evidence="3" id="KW-0472">Membrane</keyword>
<feature type="transmembrane region" description="Helical" evidence="3">
    <location>
        <begin position="450"/>
        <end position="475"/>
    </location>
</feature>
<feature type="compositionally biased region" description="Basic and acidic residues" evidence="2">
    <location>
        <begin position="791"/>
        <end position="805"/>
    </location>
</feature>
<dbReference type="GO" id="GO:0005576">
    <property type="term" value="C:extracellular region"/>
    <property type="evidence" value="ECO:0007669"/>
    <property type="project" value="TreeGrafter"/>
</dbReference>
<dbReference type="AlphaFoldDB" id="A0A9W8VM50"/>
<dbReference type="GO" id="GO:0004190">
    <property type="term" value="F:aspartic-type endopeptidase activity"/>
    <property type="evidence" value="ECO:0007669"/>
    <property type="project" value="InterPro"/>
</dbReference>
<feature type="region of interest" description="Disordered" evidence="2">
    <location>
        <begin position="660"/>
        <end position="740"/>
    </location>
</feature>
<feature type="signal peptide" evidence="4">
    <location>
        <begin position="1"/>
        <end position="18"/>
    </location>
</feature>
<evidence type="ECO:0000256" key="2">
    <source>
        <dbReference type="SAM" id="MobiDB-lite"/>
    </source>
</evidence>
<feature type="region of interest" description="Disordered" evidence="2">
    <location>
        <begin position="521"/>
        <end position="540"/>
    </location>
</feature>
<dbReference type="SUPFAM" id="SSF50630">
    <property type="entry name" value="Acid proteases"/>
    <property type="match status" value="1"/>
</dbReference>
<feature type="compositionally biased region" description="Polar residues" evidence="2">
    <location>
        <begin position="483"/>
        <end position="504"/>
    </location>
</feature>
<organism evidence="6 7">
    <name type="scientific">Fusarium torreyae</name>
    <dbReference type="NCBI Taxonomy" id="1237075"/>
    <lineage>
        <taxon>Eukaryota</taxon>
        <taxon>Fungi</taxon>
        <taxon>Dikarya</taxon>
        <taxon>Ascomycota</taxon>
        <taxon>Pezizomycotina</taxon>
        <taxon>Sordariomycetes</taxon>
        <taxon>Hypocreomycetidae</taxon>
        <taxon>Hypocreales</taxon>
        <taxon>Nectriaceae</taxon>
        <taxon>Fusarium</taxon>
    </lineage>
</organism>
<feature type="compositionally biased region" description="Low complexity" evidence="2">
    <location>
        <begin position="685"/>
        <end position="697"/>
    </location>
</feature>
<feature type="region of interest" description="Disordered" evidence="2">
    <location>
        <begin position="483"/>
        <end position="506"/>
    </location>
</feature>
<keyword evidence="3" id="KW-1133">Transmembrane helix</keyword>
<keyword evidence="7" id="KW-1185">Reference proteome</keyword>